<proteinExistence type="predicted"/>
<reference evidence="1" key="2">
    <citation type="submission" date="2023-07" db="EMBL/GenBank/DDBJ databases">
        <authorList>
            <person name="Bai X.-H."/>
            <person name="Wang H.-H."/>
            <person name="Wang J."/>
            <person name="Ma M.-Y."/>
            <person name="Hu H.-H."/>
            <person name="Song Z.-L."/>
            <person name="Ma H.-G."/>
            <person name="Fan Y."/>
            <person name="Du C.-Y."/>
            <person name="Xu J.-C."/>
        </authorList>
    </citation>
    <scope>NUCLEOTIDE SEQUENCE</scope>
    <source>
        <strain evidence="1">CZ1</strain>
    </source>
</reference>
<protein>
    <submittedName>
        <fullName evidence="1">Uncharacterized protein</fullName>
    </submittedName>
</protein>
<accession>A0AA96WXX8</accession>
<dbReference type="EMBL" id="CP130144">
    <property type="protein sequence ID" value="WNZ46199.1"/>
    <property type="molecule type" value="Genomic_DNA"/>
</dbReference>
<name>A0AA96WXX8_LEPBY</name>
<dbReference type="AlphaFoldDB" id="A0AA96WXX8"/>
<evidence type="ECO:0000313" key="1">
    <source>
        <dbReference type="EMBL" id="WNZ46199.1"/>
    </source>
</evidence>
<dbReference type="RefSeq" id="WP_316427444.1">
    <property type="nucleotide sequence ID" value="NZ_CP130144.1"/>
</dbReference>
<gene>
    <name evidence="1" type="ORF">Q2T42_30890</name>
</gene>
<organism evidence="1">
    <name type="scientific">Leptolyngbya boryana CZ1</name>
    <dbReference type="NCBI Taxonomy" id="3060204"/>
    <lineage>
        <taxon>Bacteria</taxon>
        <taxon>Bacillati</taxon>
        <taxon>Cyanobacteriota</taxon>
        <taxon>Cyanophyceae</taxon>
        <taxon>Leptolyngbyales</taxon>
        <taxon>Leptolyngbyaceae</taxon>
        <taxon>Leptolyngbya group</taxon>
        <taxon>Leptolyngbya</taxon>
    </lineage>
</organism>
<sequence length="52" mass="5821">MLIRTNTLSVDQRTKLQAELQSKIGKFDAAKTQIDTVGQTTGNSSFNPHSWR</sequence>
<reference evidence="1" key="1">
    <citation type="journal article" date="2023" name="Plants (Basel)">
        <title>Genomic Analysis of Leptolyngbya boryana CZ1 Reveals Efficient Carbon Fixation Modules.</title>
        <authorList>
            <person name="Bai X."/>
            <person name="Wang H."/>
            <person name="Cheng W."/>
            <person name="Wang J."/>
            <person name="Ma M."/>
            <person name="Hu H."/>
            <person name="Song Z."/>
            <person name="Ma H."/>
            <person name="Fan Y."/>
            <person name="Du C."/>
            <person name="Xu J."/>
        </authorList>
    </citation>
    <scope>NUCLEOTIDE SEQUENCE</scope>
    <source>
        <strain evidence="1">CZ1</strain>
    </source>
</reference>